<name>A0ABD1MEV0_9FABA</name>
<keyword evidence="4" id="KW-1185">Reference proteome</keyword>
<evidence type="ECO:0000256" key="2">
    <source>
        <dbReference type="SAM" id="MobiDB-lite"/>
    </source>
</evidence>
<dbReference type="Proteomes" id="UP001603857">
    <property type="component" value="Unassembled WGS sequence"/>
</dbReference>
<proteinExistence type="predicted"/>
<dbReference type="EMBL" id="JBGMDY010000005">
    <property type="protein sequence ID" value="KAL2334296.1"/>
    <property type="molecule type" value="Genomic_DNA"/>
</dbReference>
<sequence length="453" mass="50566">MSIHNTSSYPSTSKKTLNNYFEKESFEGWKLLKKTCHKSFSSQDSKKNGTQEAKGKNPRLSWGDGLAKFEKTKTSVSTNKESYFLSHDVLEDEVTNATGFATPSFDAFTDLDDMTCVKPANLGNNVGNLVGLRSFASQNLGDDFLDRIYVNSLTSLSSSIFELLESIDPSSSLERSIAMNKLVKLKALMTNELQVTETKIDSLEDELKSLQFEFEDMSPCLTTTCFLQVCHDARSCNQESGIYDKVTSSQLLQISTFESDKGNAQKMPLSTNLHGMDNNSNEDKINNLEIATSKFVKVMPLVTVVSSCDATCTCCKDLQVAIVSSFGDGNSSSLMDFTDVVNVNSCTKFYFGNENTSYNTIISSNQDAAKRACEAIAMLLPKYSNMNNVGFCKSSVSHIDVFIKEKFVEKQRFARFKEIVLTIKYKVFHYLWKTDLCLRSARKCLPTSHSNLE</sequence>
<evidence type="ECO:0000256" key="1">
    <source>
        <dbReference type="SAM" id="Coils"/>
    </source>
</evidence>
<evidence type="ECO:0000313" key="4">
    <source>
        <dbReference type="Proteomes" id="UP001603857"/>
    </source>
</evidence>
<gene>
    <name evidence="3" type="ORF">Fmac_015509</name>
</gene>
<feature type="coiled-coil region" evidence="1">
    <location>
        <begin position="186"/>
        <end position="213"/>
    </location>
</feature>
<comment type="caution">
    <text evidence="3">The sequence shown here is derived from an EMBL/GenBank/DDBJ whole genome shotgun (WGS) entry which is preliminary data.</text>
</comment>
<dbReference type="PANTHER" id="PTHR47340">
    <property type="entry name" value="DUPLICATED HOMEODOMAIN-LIKE SUPERFAMILY PROTEIN"/>
    <property type="match status" value="1"/>
</dbReference>
<reference evidence="3 4" key="1">
    <citation type="submission" date="2024-08" db="EMBL/GenBank/DDBJ databases">
        <title>Insights into the chromosomal genome structure of Flemingia macrophylla.</title>
        <authorList>
            <person name="Ding Y."/>
            <person name="Zhao Y."/>
            <person name="Bi W."/>
            <person name="Wu M."/>
            <person name="Zhao G."/>
            <person name="Gong Y."/>
            <person name="Li W."/>
            <person name="Zhang P."/>
        </authorList>
    </citation>
    <scope>NUCLEOTIDE SEQUENCE [LARGE SCALE GENOMIC DNA]</scope>
    <source>
        <strain evidence="3">DYQJB</strain>
        <tissue evidence="3">Leaf</tissue>
    </source>
</reference>
<keyword evidence="1" id="KW-0175">Coiled coil</keyword>
<feature type="region of interest" description="Disordered" evidence="2">
    <location>
        <begin position="40"/>
        <end position="61"/>
    </location>
</feature>
<evidence type="ECO:0000313" key="3">
    <source>
        <dbReference type="EMBL" id="KAL2334296.1"/>
    </source>
</evidence>
<protein>
    <submittedName>
        <fullName evidence="3">Uncharacterized protein</fullName>
    </submittedName>
</protein>
<dbReference type="AlphaFoldDB" id="A0ABD1MEV0"/>
<feature type="compositionally biased region" description="Basic and acidic residues" evidence="2">
    <location>
        <begin position="44"/>
        <end position="55"/>
    </location>
</feature>
<accession>A0ABD1MEV0</accession>
<organism evidence="3 4">
    <name type="scientific">Flemingia macrophylla</name>
    <dbReference type="NCBI Taxonomy" id="520843"/>
    <lineage>
        <taxon>Eukaryota</taxon>
        <taxon>Viridiplantae</taxon>
        <taxon>Streptophyta</taxon>
        <taxon>Embryophyta</taxon>
        <taxon>Tracheophyta</taxon>
        <taxon>Spermatophyta</taxon>
        <taxon>Magnoliopsida</taxon>
        <taxon>eudicotyledons</taxon>
        <taxon>Gunneridae</taxon>
        <taxon>Pentapetalae</taxon>
        <taxon>rosids</taxon>
        <taxon>fabids</taxon>
        <taxon>Fabales</taxon>
        <taxon>Fabaceae</taxon>
        <taxon>Papilionoideae</taxon>
        <taxon>50 kb inversion clade</taxon>
        <taxon>NPAAA clade</taxon>
        <taxon>indigoferoid/millettioid clade</taxon>
        <taxon>Phaseoleae</taxon>
        <taxon>Flemingia</taxon>
    </lineage>
</organism>
<dbReference type="PANTHER" id="PTHR47340:SF1">
    <property type="entry name" value="DUPLICATED HOMEODOMAIN-LIKE SUPERFAMILY PROTEIN"/>
    <property type="match status" value="1"/>
</dbReference>